<evidence type="ECO:0000256" key="3">
    <source>
        <dbReference type="ARBA" id="ARBA00022692"/>
    </source>
</evidence>
<evidence type="ECO:0000256" key="5">
    <source>
        <dbReference type="ARBA" id="ARBA00023136"/>
    </source>
</evidence>
<dbReference type="GeneID" id="8243611"/>
<proteinExistence type="predicted"/>
<feature type="transmembrane region" description="Helical" evidence="6">
    <location>
        <begin position="60"/>
        <end position="83"/>
    </location>
</feature>
<evidence type="ECO:0000313" key="8">
    <source>
        <dbReference type="Proteomes" id="UP000002009"/>
    </source>
</evidence>
<keyword evidence="3 6" id="KW-0812">Transmembrane</keyword>
<evidence type="ECO:0000256" key="1">
    <source>
        <dbReference type="ARBA" id="ARBA00004651"/>
    </source>
</evidence>
<feature type="transmembrane region" description="Helical" evidence="6">
    <location>
        <begin position="126"/>
        <end position="144"/>
    </location>
</feature>
<comment type="subcellular location">
    <subcellularLocation>
        <location evidence="1">Cell membrane</location>
        <topology evidence="1">Multi-pass membrane protein</topology>
    </subcellularLocation>
</comment>
<dbReference type="Proteomes" id="UP000002009">
    <property type="component" value="Chromosome 5"/>
</dbReference>
<dbReference type="RefSeq" id="XP_002502324.1">
    <property type="nucleotide sequence ID" value="XM_002502278.1"/>
</dbReference>
<protein>
    <recommendedName>
        <fullName evidence="9">DoxX family protein</fullName>
    </recommendedName>
</protein>
<keyword evidence="2" id="KW-1003">Cell membrane</keyword>
<feature type="transmembrane region" description="Helical" evidence="6">
    <location>
        <begin position="88"/>
        <end position="106"/>
    </location>
</feature>
<dbReference type="PANTHER" id="PTHR33452:SF1">
    <property type="entry name" value="INNER MEMBRANE PROTEIN YPHA-RELATED"/>
    <property type="match status" value="1"/>
</dbReference>
<keyword evidence="4 6" id="KW-1133">Transmembrane helix</keyword>
<name>C1E7C0_MICCC</name>
<dbReference type="InterPro" id="IPR051907">
    <property type="entry name" value="DoxX-like_oxidoreductase"/>
</dbReference>
<sequence length="146" mass="15585">SCAAEDTNWGRELSSAVVRVGAGVLMVHNGLDKLVDPEGFAKFVVEPYLGFLPHDDPLSFVTWTYLAAGAELVGAAGLTLGFLTRLSALSLFSTMGLAVYFHVAQSGLEGFPLGVVEKHQYAYEPAALYCLIYFYFVVNGGGALSL</sequence>
<dbReference type="AlphaFoldDB" id="C1E7C0"/>
<keyword evidence="8" id="KW-1185">Reference proteome</keyword>
<dbReference type="KEGG" id="mis:MICPUN_73131"/>
<evidence type="ECO:0000256" key="4">
    <source>
        <dbReference type="ARBA" id="ARBA00022989"/>
    </source>
</evidence>
<dbReference type="eggNOG" id="ENOG502SPZI">
    <property type="taxonomic scope" value="Eukaryota"/>
</dbReference>
<evidence type="ECO:0000256" key="6">
    <source>
        <dbReference type="SAM" id="Phobius"/>
    </source>
</evidence>
<reference evidence="7 8" key="1">
    <citation type="journal article" date="2009" name="Science">
        <title>Green evolution and dynamic adaptations revealed by genomes of the marine picoeukaryotes Micromonas.</title>
        <authorList>
            <person name="Worden A.Z."/>
            <person name="Lee J.H."/>
            <person name="Mock T."/>
            <person name="Rouze P."/>
            <person name="Simmons M.P."/>
            <person name="Aerts A.L."/>
            <person name="Allen A.E."/>
            <person name="Cuvelier M.L."/>
            <person name="Derelle E."/>
            <person name="Everett M.V."/>
            <person name="Foulon E."/>
            <person name="Grimwood J."/>
            <person name="Gundlach H."/>
            <person name="Henrissat B."/>
            <person name="Napoli C."/>
            <person name="McDonald S.M."/>
            <person name="Parker M.S."/>
            <person name="Rombauts S."/>
            <person name="Salamov A."/>
            <person name="Von Dassow P."/>
            <person name="Badger J.H."/>
            <person name="Coutinho P.M."/>
            <person name="Demir E."/>
            <person name="Dubchak I."/>
            <person name="Gentemann C."/>
            <person name="Eikrem W."/>
            <person name="Gready J.E."/>
            <person name="John U."/>
            <person name="Lanier W."/>
            <person name="Lindquist E.A."/>
            <person name="Lucas S."/>
            <person name="Mayer K.F."/>
            <person name="Moreau H."/>
            <person name="Not F."/>
            <person name="Otillar R."/>
            <person name="Panaud O."/>
            <person name="Pangilinan J."/>
            <person name="Paulsen I."/>
            <person name="Piegu B."/>
            <person name="Poliakov A."/>
            <person name="Robbens S."/>
            <person name="Schmutz J."/>
            <person name="Toulza E."/>
            <person name="Wyss T."/>
            <person name="Zelensky A."/>
            <person name="Zhou K."/>
            <person name="Armbrust E.V."/>
            <person name="Bhattacharya D."/>
            <person name="Goodenough U.W."/>
            <person name="Van de Peer Y."/>
            <person name="Grigoriev I.V."/>
        </authorList>
    </citation>
    <scope>NUCLEOTIDE SEQUENCE [LARGE SCALE GENOMIC DNA]</scope>
    <source>
        <strain evidence="8">RCC299 / NOUM17</strain>
    </source>
</reference>
<evidence type="ECO:0000256" key="2">
    <source>
        <dbReference type="ARBA" id="ARBA00022475"/>
    </source>
</evidence>
<keyword evidence="5 6" id="KW-0472">Membrane</keyword>
<dbReference type="PANTHER" id="PTHR33452">
    <property type="entry name" value="OXIDOREDUCTASE CATD-RELATED"/>
    <property type="match status" value="1"/>
</dbReference>
<accession>C1E7C0</accession>
<gene>
    <name evidence="7" type="ORF">MICPUN_73131</name>
</gene>
<feature type="non-terminal residue" evidence="7">
    <location>
        <position position="1"/>
    </location>
</feature>
<feature type="non-terminal residue" evidence="7">
    <location>
        <position position="146"/>
    </location>
</feature>
<dbReference type="InterPro" id="IPR032808">
    <property type="entry name" value="DoxX"/>
</dbReference>
<dbReference type="GO" id="GO:0005886">
    <property type="term" value="C:plasma membrane"/>
    <property type="evidence" value="ECO:0007669"/>
    <property type="project" value="UniProtKB-SubCell"/>
</dbReference>
<organism evidence="7 8">
    <name type="scientific">Micromonas commoda (strain RCC299 / NOUM17 / CCMP2709)</name>
    <name type="common">Picoplanktonic green alga</name>
    <dbReference type="NCBI Taxonomy" id="296587"/>
    <lineage>
        <taxon>Eukaryota</taxon>
        <taxon>Viridiplantae</taxon>
        <taxon>Chlorophyta</taxon>
        <taxon>Mamiellophyceae</taxon>
        <taxon>Mamiellales</taxon>
        <taxon>Mamiellaceae</taxon>
        <taxon>Micromonas</taxon>
    </lineage>
</organism>
<dbReference type="EMBL" id="CP001326">
    <property type="protein sequence ID" value="ACO63582.1"/>
    <property type="molecule type" value="Genomic_DNA"/>
</dbReference>
<evidence type="ECO:0008006" key="9">
    <source>
        <dbReference type="Google" id="ProtNLM"/>
    </source>
</evidence>
<dbReference type="InParanoid" id="C1E7C0"/>
<dbReference type="OrthoDB" id="566921at2759"/>
<dbReference type="Pfam" id="PF07681">
    <property type="entry name" value="DoxX"/>
    <property type="match status" value="1"/>
</dbReference>
<evidence type="ECO:0000313" key="7">
    <source>
        <dbReference type="EMBL" id="ACO63582.1"/>
    </source>
</evidence>